<reference evidence="3 4" key="1">
    <citation type="submission" date="2019-06" db="EMBL/GenBank/DDBJ databases">
        <title>Sequencing the genomes of 1000 actinobacteria strains.</title>
        <authorList>
            <person name="Klenk H.-P."/>
        </authorList>
    </citation>
    <scope>NUCLEOTIDE SEQUENCE [LARGE SCALE GENOMIC DNA]</scope>
    <source>
        <strain evidence="3 4">DSM 43866</strain>
    </source>
</reference>
<dbReference type="EMBL" id="VIWY01000001">
    <property type="protein sequence ID" value="TWG26423.1"/>
    <property type="molecule type" value="Genomic_DNA"/>
</dbReference>
<gene>
    <name evidence="3" type="ORF">FHX34_1011407</name>
</gene>
<keyword evidence="4" id="KW-1185">Reference proteome</keyword>
<feature type="signal peptide" evidence="2">
    <location>
        <begin position="1"/>
        <end position="20"/>
    </location>
</feature>
<dbReference type="Proteomes" id="UP000320239">
    <property type="component" value="Unassembled WGS sequence"/>
</dbReference>
<protein>
    <submittedName>
        <fullName evidence="3">Uncharacterized protein</fullName>
    </submittedName>
</protein>
<evidence type="ECO:0000256" key="1">
    <source>
        <dbReference type="SAM" id="Phobius"/>
    </source>
</evidence>
<proteinExistence type="predicted"/>
<evidence type="ECO:0000313" key="3">
    <source>
        <dbReference type="EMBL" id="TWG26423.1"/>
    </source>
</evidence>
<evidence type="ECO:0000256" key="2">
    <source>
        <dbReference type="SAM" id="SignalP"/>
    </source>
</evidence>
<feature type="transmembrane region" description="Helical" evidence="1">
    <location>
        <begin position="15"/>
        <end position="36"/>
    </location>
</feature>
<evidence type="ECO:0000313" key="4">
    <source>
        <dbReference type="Proteomes" id="UP000320239"/>
    </source>
</evidence>
<sequence length="76" mass="7829">MTAKRGGVFLNRKRIHGAMAAVMMTVGMVGIASAPATDAPGDCTRGVAHDHRGWALCTSGSGEFRAKLNRMANGAG</sequence>
<comment type="caution">
    <text evidence="3">The sequence shown here is derived from an EMBL/GenBank/DDBJ whole genome shotgun (WGS) entry which is preliminary data.</text>
</comment>
<accession>A0A561WRD9</accession>
<keyword evidence="2" id="KW-0732">Signal</keyword>
<dbReference type="AlphaFoldDB" id="A0A561WRD9"/>
<keyword evidence="1" id="KW-0812">Transmembrane</keyword>
<feature type="chain" id="PRO_5038765484" evidence="2">
    <location>
        <begin position="21"/>
        <end position="76"/>
    </location>
</feature>
<keyword evidence="1" id="KW-1133">Transmembrane helix</keyword>
<keyword evidence="1" id="KW-0472">Membrane</keyword>
<name>A0A561WRD9_ACTTI</name>
<organism evidence="3 4">
    <name type="scientific">Actinoplanes teichomyceticus</name>
    <dbReference type="NCBI Taxonomy" id="1867"/>
    <lineage>
        <taxon>Bacteria</taxon>
        <taxon>Bacillati</taxon>
        <taxon>Actinomycetota</taxon>
        <taxon>Actinomycetes</taxon>
        <taxon>Micromonosporales</taxon>
        <taxon>Micromonosporaceae</taxon>
        <taxon>Actinoplanes</taxon>
    </lineage>
</organism>